<dbReference type="InterPro" id="IPR016130">
    <property type="entry name" value="Tyr_Pase_AS"/>
</dbReference>
<sequence>MELCKAEPISAIRALPGLYISDVTIPRSKELLCEHKITHVLSLTDQKYLPRIDEVLSIKHLHLAIDDNPFEDLLMSLEGLCVWIDNAIATAHEPRVLVHCVEGRSRSGAIVVALLMRSHSLEYEEALALAQLSRRVITPNSGFADQLRLWKIMEYSILEMDHVGKWTTKLQYEEWKASRGVLYTKDEEMKQEATRKRMADMVIELRQRVLERDHDNGEGGLSK</sequence>
<dbReference type="InterPro" id="IPR000340">
    <property type="entry name" value="Dual-sp_phosphatase_cat-dom"/>
</dbReference>
<organism evidence="7 8">
    <name type="scientific">Cucurbitaria berberidis CBS 394.84</name>
    <dbReference type="NCBI Taxonomy" id="1168544"/>
    <lineage>
        <taxon>Eukaryota</taxon>
        <taxon>Fungi</taxon>
        <taxon>Dikarya</taxon>
        <taxon>Ascomycota</taxon>
        <taxon>Pezizomycotina</taxon>
        <taxon>Dothideomycetes</taxon>
        <taxon>Pleosporomycetidae</taxon>
        <taxon>Pleosporales</taxon>
        <taxon>Pleosporineae</taxon>
        <taxon>Cucurbitariaceae</taxon>
        <taxon>Cucurbitaria</taxon>
    </lineage>
</organism>
<evidence type="ECO:0000259" key="5">
    <source>
        <dbReference type="PROSITE" id="PS50054"/>
    </source>
</evidence>
<dbReference type="EC" id="3.1.3.48" evidence="2"/>
<dbReference type="PROSITE" id="PS50054">
    <property type="entry name" value="TYR_PHOSPHATASE_DUAL"/>
    <property type="match status" value="1"/>
</dbReference>
<dbReference type="RefSeq" id="XP_040789421.1">
    <property type="nucleotide sequence ID" value="XM_040930749.1"/>
</dbReference>
<dbReference type="SUPFAM" id="SSF52799">
    <property type="entry name" value="(Phosphotyrosine protein) phosphatases II"/>
    <property type="match status" value="1"/>
</dbReference>
<dbReference type="PANTHER" id="PTHR45848">
    <property type="entry name" value="DUAL SPECIFICITY PROTEIN PHOSPHATASE 12 FAMILY MEMBER"/>
    <property type="match status" value="1"/>
</dbReference>
<keyword evidence="4" id="KW-0904">Protein phosphatase</keyword>
<evidence type="ECO:0000256" key="4">
    <source>
        <dbReference type="ARBA" id="ARBA00022912"/>
    </source>
</evidence>
<dbReference type="Pfam" id="PF00782">
    <property type="entry name" value="DSPc"/>
    <property type="match status" value="1"/>
</dbReference>
<gene>
    <name evidence="7" type="ORF">K460DRAFT_329598</name>
</gene>
<proteinExistence type="inferred from homology"/>
<evidence type="ECO:0000313" key="8">
    <source>
        <dbReference type="Proteomes" id="UP000800039"/>
    </source>
</evidence>
<dbReference type="GeneID" id="63848001"/>
<protein>
    <recommendedName>
        <fullName evidence="2">protein-tyrosine-phosphatase</fullName>
        <ecNumber evidence="2">3.1.3.48</ecNumber>
    </recommendedName>
</protein>
<feature type="domain" description="Tyrosine specific protein phosphatases" evidence="6">
    <location>
        <begin position="68"/>
        <end position="134"/>
    </location>
</feature>
<name>A0A9P4GIL6_9PLEO</name>
<dbReference type="InterPro" id="IPR029021">
    <property type="entry name" value="Prot-tyrosine_phosphatase-like"/>
</dbReference>
<evidence type="ECO:0000256" key="3">
    <source>
        <dbReference type="ARBA" id="ARBA00022801"/>
    </source>
</evidence>
<accession>A0A9P4GIL6</accession>
<dbReference type="PROSITE" id="PS50056">
    <property type="entry name" value="TYR_PHOSPHATASE_2"/>
    <property type="match status" value="1"/>
</dbReference>
<evidence type="ECO:0000256" key="1">
    <source>
        <dbReference type="ARBA" id="ARBA00008601"/>
    </source>
</evidence>
<comment type="similarity">
    <text evidence="1">Belongs to the protein-tyrosine phosphatase family. Non-receptor class dual specificity subfamily.</text>
</comment>
<dbReference type="Proteomes" id="UP000800039">
    <property type="component" value="Unassembled WGS sequence"/>
</dbReference>
<dbReference type="AlphaFoldDB" id="A0A9P4GIL6"/>
<dbReference type="OrthoDB" id="10252009at2759"/>
<evidence type="ECO:0000259" key="6">
    <source>
        <dbReference type="PROSITE" id="PS50056"/>
    </source>
</evidence>
<dbReference type="PANTHER" id="PTHR45848:SF4">
    <property type="entry name" value="DUAL SPECIFICITY PROTEIN PHOSPHATASE 12"/>
    <property type="match status" value="1"/>
</dbReference>
<evidence type="ECO:0000313" key="7">
    <source>
        <dbReference type="EMBL" id="KAF1846858.1"/>
    </source>
</evidence>
<dbReference type="Gene3D" id="3.90.190.10">
    <property type="entry name" value="Protein tyrosine phosphatase superfamily"/>
    <property type="match status" value="1"/>
</dbReference>
<evidence type="ECO:0000256" key="2">
    <source>
        <dbReference type="ARBA" id="ARBA00013064"/>
    </source>
</evidence>
<dbReference type="InterPro" id="IPR000387">
    <property type="entry name" value="Tyr_Pase_dom"/>
</dbReference>
<dbReference type="SMART" id="SM00195">
    <property type="entry name" value="DSPc"/>
    <property type="match status" value="1"/>
</dbReference>
<dbReference type="InterPro" id="IPR020422">
    <property type="entry name" value="TYR_PHOSPHATASE_DUAL_dom"/>
</dbReference>
<keyword evidence="3" id="KW-0378">Hydrolase</keyword>
<dbReference type="CDD" id="cd14498">
    <property type="entry name" value="DSP"/>
    <property type="match status" value="1"/>
</dbReference>
<dbReference type="GO" id="GO:0008138">
    <property type="term" value="F:protein tyrosine/serine/threonine phosphatase activity"/>
    <property type="evidence" value="ECO:0007669"/>
    <property type="project" value="TreeGrafter"/>
</dbReference>
<keyword evidence="8" id="KW-1185">Reference proteome</keyword>
<feature type="domain" description="Tyrosine-protein phosphatase" evidence="5">
    <location>
        <begin position="7"/>
        <end position="156"/>
    </location>
</feature>
<dbReference type="EMBL" id="ML976615">
    <property type="protein sequence ID" value="KAF1846858.1"/>
    <property type="molecule type" value="Genomic_DNA"/>
</dbReference>
<reference evidence="7" key="1">
    <citation type="submission" date="2020-01" db="EMBL/GenBank/DDBJ databases">
        <authorList>
            <consortium name="DOE Joint Genome Institute"/>
            <person name="Haridas S."/>
            <person name="Albert R."/>
            <person name="Binder M."/>
            <person name="Bloem J."/>
            <person name="Labutti K."/>
            <person name="Salamov A."/>
            <person name="Andreopoulos B."/>
            <person name="Baker S.E."/>
            <person name="Barry K."/>
            <person name="Bills G."/>
            <person name="Bluhm B.H."/>
            <person name="Cannon C."/>
            <person name="Castanera R."/>
            <person name="Culley D.E."/>
            <person name="Daum C."/>
            <person name="Ezra D."/>
            <person name="Gonzalez J.B."/>
            <person name="Henrissat B."/>
            <person name="Kuo A."/>
            <person name="Liang C."/>
            <person name="Lipzen A."/>
            <person name="Lutzoni F."/>
            <person name="Magnuson J."/>
            <person name="Mondo S."/>
            <person name="Nolan M."/>
            <person name="Ohm R."/>
            <person name="Pangilinan J."/>
            <person name="Park H.-J."/>
            <person name="Ramirez L."/>
            <person name="Alfaro M."/>
            <person name="Sun H."/>
            <person name="Tritt A."/>
            <person name="Yoshinaga Y."/>
            <person name="Zwiers L.-H."/>
            <person name="Turgeon B.G."/>
            <person name="Goodwin S.B."/>
            <person name="Spatafora J.W."/>
            <person name="Crous P.W."/>
            <person name="Grigoriev I.V."/>
        </authorList>
    </citation>
    <scope>NUCLEOTIDE SEQUENCE</scope>
    <source>
        <strain evidence="7">CBS 394.84</strain>
    </source>
</reference>
<dbReference type="PROSITE" id="PS00383">
    <property type="entry name" value="TYR_PHOSPHATASE_1"/>
    <property type="match status" value="1"/>
</dbReference>
<dbReference type="GO" id="GO:0004725">
    <property type="term" value="F:protein tyrosine phosphatase activity"/>
    <property type="evidence" value="ECO:0007669"/>
    <property type="project" value="UniProtKB-EC"/>
</dbReference>
<comment type="caution">
    <text evidence="7">The sequence shown here is derived from an EMBL/GenBank/DDBJ whole genome shotgun (WGS) entry which is preliminary data.</text>
</comment>